<reference evidence="6 7" key="1">
    <citation type="submission" date="2019-04" db="EMBL/GenBank/DDBJ databases">
        <title>Azoarcus nasutitermitis sp. nov. isolated from termite nest.</title>
        <authorList>
            <person name="Lin S.-Y."/>
            <person name="Hameed A."/>
            <person name="Hsu Y.-H."/>
            <person name="Young C.-C."/>
        </authorList>
    </citation>
    <scope>NUCLEOTIDE SEQUENCE [LARGE SCALE GENOMIC DNA]</scope>
    <source>
        <strain evidence="6 7">CC-YHH838</strain>
    </source>
</reference>
<dbReference type="InterPro" id="IPR024064">
    <property type="entry name" value="FdhE-like_sf"/>
</dbReference>
<protein>
    <submittedName>
        <fullName evidence="6">Formate dehydrogenase accessory protein FdhE</fullName>
    </submittedName>
</protein>
<evidence type="ECO:0000256" key="1">
    <source>
        <dbReference type="ARBA" id="ARBA00022490"/>
    </source>
</evidence>
<sequence>MGDLTAEDRPHASCCERRPHAGALPPAIPGFSMTSSPPTPNFTPGPTPNGHLAPRPASLFAARARRLRELAADAALADWLRFVAHLADAQADVQRLLDEDIRAAGCLDAAGHLDLVRLPALPLWQRAAVLLAERIAAVDSPAAAKAARALLALDDGTREALALRVLGGETRAEDLHGAPLACAALELLATGAAALARPQIHTGIGKSCPVCDGPALVATLETSATSGLRYLHCAHCNTAWHHVRAQCTHCHDARGVSYQSLEKAEEIPLWRAETCDACHAYLKLFDRTKVRELDPVADDLASLELDLALGEAGYRRTGANAYLLLLGEHAGA</sequence>
<proteinExistence type="predicted"/>
<dbReference type="InterPro" id="IPR006452">
    <property type="entry name" value="Formate_DH_accessory"/>
</dbReference>
<dbReference type="InterPro" id="IPR056796">
    <property type="entry name" value="FdhE_C"/>
</dbReference>
<accession>A0A4S4AZ38</accession>
<organism evidence="6 7">
    <name type="scientific">Pseudothauera nasutitermitis</name>
    <dbReference type="NCBI Taxonomy" id="2565930"/>
    <lineage>
        <taxon>Bacteria</taxon>
        <taxon>Pseudomonadati</taxon>
        <taxon>Pseudomonadota</taxon>
        <taxon>Betaproteobacteria</taxon>
        <taxon>Rhodocyclales</taxon>
        <taxon>Zoogloeaceae</taxon>
        <taxon>Pseudothauera</taxon>
    </lineage>
</organism>
<feature type="compositionally biased region" description="Basic and acidic residues" evidence="2">
    <location>
        <begin position="1"/>
        <end position="19"/>
    </location>
</feature>
<evidence type="ECO:0000259" key="5">
    <source>
        <dbReference type="Pfam" id="PF24860"/>
    </source>
</evidence>
<dbReference type="Pfam" id="PF04216">
    <property type="entry name" value="FdhE_N"/>
    <property type="match status" value="1"/>
</dbReference>
<dbReference type="CDD" id="cd16341">
    <property type="entry name" value="FdhE"/>
    <property type="match status" value="1"/>
</dbReference>
<dbReference type="GO" id="GO:0008199">
    <property type="term" value="F:ferric iron binding"/>
    <property type="evidence" value="ECO:0007669"/>
    <property type="project" value="TreeGrafter"/>
</dbReference>
<keyword evidence="7" id="KW-1185">Reference proteome</keyword>
<dbReference type="SUPFAM" id="SSF144020">
    <property type="entry name" value="FdhE-like"/>
    <property type="match status" value="1"/>
</dbReference>
<gene>
    <name evidence="6" type="primary">fdhE</name>
    <name evidence="6" type="ORF">E6C76_07390</name>
</gene>
<feature type="domain" description="FdhE N-terminal" evidence="3">
    <location>
        <begin position="51"/>
        <end position="194"/>
    </location>
</feature>
<keyword evidence="1" id="KW-0963">Cytoplasm</keyword>
<evidence type="ECO:0000313" key="6">
    <source>
        <dbReference type="EMBL" id="THF65418.1"/>
    </source>
</evidence>
<dbReference type="GO" id="GO:0051604">
    <property type="term" value="P:protein maturation"/>
    <property type="evidence" value="ECO:0007669"/>
    <property type="project" value="TreeGrafter"/>
</dbReference>
<name>A0A4S4AZ38_9RHOO</name>
<dbReference type="Proteomes" id="UP000308430">
    <property type="component" value="Unassembled WGS sequence"/>
</dbReference>
<evidence type="ECO:0000259" key="3">
    <source>
        <dbReference type="Pfam" id="PF04216"/>
    </source>
</evidence>
<dbReference type="OrthoDB" id="9794151at2"/>
<dbReference type="GO" id="GO:0005829">
    <property type="term" value="C:cytosol"/>
    <property type="evidence" value="ECO:0007669"/>
    <property type="project" value="TreeGrafter"/>
</dbReference>
<dbReference type="Pfam" id="PF24859">
    <property type="entry name" value="FdhE_central"/>
    <property type="match status" value="1"/>
</dbReference>
<dbReference type="InterPro" id="IPR056797">
    <property type="entry name" value="FdhE_central"/>
</dbReference>
<comment type="caution">
    <text evidence="6">The sequence shown here is derived from an EMBL/GenBank/DDBJ whole genome shotgun (WGS) entry which is preliminary data.</text>
</comment>
<feature type="region of interest" description="Disordered" evidence="2">
    <location>
        <begin position="1"/>
        <end position="55"/>
    </location>
</feature>
<evidence type="ECO:0000256" key="2">
    <source>
        <dbReference type="SAM" id="MobiDB-lite"/>
    </source>
</evidence>
<dbReference type="Gene3D" id="3.90.1670.10">
    <property type="entry name" value="FdhE-like domain"/>
    <property type="match status" value="1"/>
</dbReference>
<feature type="domain" description="FdhE C-terminal" evidence="5">
    <location>
        <begin position="246"/>
        <end position="323"/>
    </location>
</feature>
<feature type="domain" description="FdhE central" evidence="4">
    <location>
        <begin position="208"/>
        <end position="244"/>
    </location>
</feature>
<dbReference type="PANTHER" id="PTHR37689">
    <property type="entry name" value="PROTEIN FDHE"/>
    <property type="match status" value="1"/>
</dbReference>
<dbReference type="PANTHER" id="PTHR37689:SF1">
    <property type="entry name" value="PROTEIN FDHE"/>
    <property type="match status" value="1"/>
</dbReference>
<feature type="compositionally biased region" description="Pro residues" evidence="2">
    <location>
        <begin position="37"/>
        <end position="47"/>
    </location>
</feature>
<dbReference type="EMBL" id="SSOC01000003">
    <property type="protein sequence ID" value="THF65418.1"/>
    <property type="molecule type" value="Genomic_DNA"/>
</dbReference>
<dbReference type="Pfam" id="PF24860">
    <property type="entry name" value="FdhE_C"/>
    <property type="match status" value="1"/>
</dbReference>
<evidence type="ECO:0000313" key="7">
    <source>
        <dbReference type="Proteomes" id="UP000308430"/>
    </source>
</evidence>
<dbReference type="InterPro" id="IPR056774">
    <property type="entry name" value="FdhE_N"/>
</dbReference>
<dbReference type="AlphaFoldDB" id="A0A4S4AZ38"/>
<evidence type="ECO:0000259" key="4">
    <source>
        <dbReference type="Pfam" id="PF24859"/>
    </source>
</evidence>